<keyword evidence="3" id="KW-1185">Reference proteome</keyword>
<accession>A0ABR2YAW6</accession>
<evidence type="ECO:0000313" key="2">
    <source>
        <dbReference type="EMBL" id="KAK9901263.1"/>
    </source>
</evidence>
<evidence type="ECO:0000313" key="3">
    <source>
        <dbReference type="Proteomes" id="UP001491310"/>
    </source>
</evidence>
<feature type="compositionally biased region" description="Acidic residues" evidence="1">
    <location>
        <begin position="177"/>
        <end position="187"/>
    </location>
</feature>
<dbReference type="EMBL" id="JALJOT010000018">
    <property type="protein sequence ID" value="KAK9901263.1"/>
    <property type="molecule type" value="Genomic_DNA"/>
</dbReference>
<feature type="region of interest" description="Disordered" evidence="1">
    <location>
        <begin position="159"/>
        <end position="187"/>
    </location>
</feature>
<comment type="caution">
    <text evidence="2">The sequence shown here is derived from an EMBL/GenBank/DDBJ whole genome shotgun (WGS) entry which is preliminary data.</text>
</comment>
<gene>
    <name evidence="2" type="ORF">WJX75_003116</name>
</gene>
<protein>
    <submittedName>
        <fullName evidence="2">Uncharacterized protein</fullName>
    </submittedName>
</protein>
<name>A0ABR2YAW6_9CHLO</name>
<sequence length="187" mass="20741">MSATSDYGANWEEAPESFLVLGLAHCFEKDDNGKLVDRFVIEPISANSLECMATGAKTCFKEVQSVTMADAMARDRSVLPKEWASASFCDEYDFRCGACARTWSRPHAQDNLMDIVPLGHAKNNFNYNLDEKRVLNFENVVNDDDNIKQDISIDVYGRAEKEEESANAEADAPATQGEEELDSLLAA</sequence>
<reference evidence="2 3" key="1">
    <citation type="journal article" date="2024" name="Nat. Commun.">
        <title>Phylogenomics reveals the evolutionary origins of lichenization in chlorophyte algae.</title>
        <authorList>
            <person name="Puginier C."/>
            <person name="Libourel C."/>
            <person name="Otte J."/>
            <person name="Skaloud P."/>
            <person name="Haon M."/>
            <person name="Grisel S."/>
            <person name="Petersen M."/>
            <person name="Berrin J.G."/>
            <person name="Delaux P.M."/>
            <person name="Dal Grande F."/>
            <person name="Keller J."/>
        </authorList>
    </citation>
    <scope>NUCLEOTIDE SEQUENCE [LARGE SCALE GENOMIC DNA]</scope>
    <source>
        <strain evidence="2 3">SAG 216-7</strain>
    </source>
</reference>
<organism evidence="2 3">
    <name type="scientific">Coccomyxa subellipsoidea</name>
    <dbReference type="NCBI Taxonomy" id="248742"/>
    <lineage>
        <taxon>Eukaryota</taxon>
        <taxon>Viridiplantae</taxon>
        <taxon>Chlorophyta</taxon>
        <taxon>core chlorophytes</taxon>
        <taxon>Trebouxiophyceae</taxon>
        <taxon>Trebouxiophyceae incertae sedis</taxon>
        <taxon>Coccomyxaceae</taxon>
        <taxon>Coccomyxa</taxon>
    </lineage>
</organism>
<dbReference type="Proteomes" id="UP001491310">
    <property type="component" value="Unassembled WGS sequence"/>
</dbReference>
<evidence type="ECO:0000256" key="1">
    <source>
        <dbReference type="SAM" id="MobiDB-lite"/>
    </source>
</evidence>
<proteinExistence type="predicted"/>